<protein>
    <submittedName>
        <fullName evidence="1">Uncharacterized protein</fullName>
    </submittedName>
</protein>
<reference evidence="1" key="1">
    <citation type="journal article" date="2023" name="Insect Mol. Biol.">
        <title>Genome sequencing provides insights into the evolution of gene families encoding plant cell wall-degrading enzymes in longhorned beetles.</title>
        <authorList>
            <person name="Shin N.R."/>
            <person name="Okamura Y."/>
            <person name="Kirsch R."/>
            <person name="Pauchet Y."/>
        </authorList>
    </citation>
    <scope>NUCLEOTIDE SEQUENCE</scope>
    <source>
        <strain evidence="1">RBIC_L_NR</strain>
    </source>
</reference>
<dbReference type="AlphaFoldDB" id="A0AAV8WWF0"/>
<comment type="caution">
    <text evidence="1">The sequence shown here is derived from an EMBL/GenBank/DDBJ whole genome shotgun (WGS) entry which is preliminary data.</text>
</comment>
<evidence type="ECO:0000313" key="2">
    <source>
        <dbReference type="Proteomes" id="UP001162156"/>
    </source>
</evidence>
<dbReference type="Proteomes" id="UP001162156">
    <property type="component" value="Unassembled WGS sequence"/>
</dbReference>
<proteinExistence type="predicted"/>
<dbReference type="EMBL" id="JANEYF010004602">
    <property type="protein sequence ID" value="KAJ8930592.1"/>
    <property type="molecule type" value="Genomic_DNA"/>
</dbReference>
<gene>
    <name evidence="1" type="ORF">NQ314_016588</name>
</gene>
<organism evidence="1 2">
    <name type="scientific">Rhamnusium bicolor</name>
    <dbReference type="NCBI Taxonomy" id="1586634"/>
    <lineage>
        <taxon>Eukaryota</taxon>
        <taxon>Metazoa</taxon>
        <taxon>Ecdysozoa</taxon>
        <taxon>Arthropoda</taxon>
        <taxon>Hexapoda</taxon>
        <taxon>Insecta</taxon>
        <taxon>Pterygota</taxon>
        <taxon>Neoptera</taxon>
        <taxon>Endopterygota</taxon>
        <taxon>Coleoptera</taxon>
        <taxon>Polyphaga</taxon>
        <taxon>Cucujiformia</taxon>
        <taxon>Chrysomeloidea</taxon>
        <taxon>Cerambycidae</taxon>
        <taxon>Lepturinae</taxon>
        <taxon>Rhagiini</taxon>
        <taxon>Rhamnusium</taxon>
    </lineage>
</organism>
<name>A0AAV8WWF0_9CUCU</name>
<keyword evidence="2" id="KW-1185">Reference proteome</keyword>
<evidence type="ECO:0000313" key="1">
    <source>
        <dbReference type="EMBL" id="KAJ8930592.1"/>
    </source>
</evidence>
<accession>A0AAV8WWF0</accession>
<sequence length="200" mass="22598">MQELVYFDEHDELESNESLVELTPEIAALLPQSDSSTISFESFRKELSPTCKNIDVERSDVVEVAENFVKKLMEISATSVNHTLFKDVINEAKGNLCQETVGESGALHNNKSSKDEGMEDCTLTNETVIKSASLNTSVDENVVKMSNLIFDYLVQQCFEVKELVLFPEVLHDSNINKLLGKLLLLYEECYANLNKRRKII</sequence>